<sequence length="433" mass="49115">MPPRSYYRILGIPSAATADEIKQAYKTMALRWHPDRHPDDVENATRRFLEVQDAYQALMREDRQYLDSTSIPSPVTQCTESVSTYQTYQTGTCFSASTSTLGSFIRVSASSMDSVVTPATTFKSGTSSHKSYPSEPQWGGRNGPTVASHPPQYANDDHSRRTYSKPPAPPFGRPRARHSSENLRQYSEEWSNYTPPSLPKYSTTRQSKDSRTFTIVPPARKQHAPPATTTSWDYYRLHQRHQTLPLRSLGIGPAREWVYSLALTLRELLNGKQCSFSLSRNLISGGTKDVILEVDIPPGCRGGTRILCRGVGHERKDKTRQDIVFIVEELNHDHFSWVHDDLILEVKIPWDGSLRHQGGDFVVEGLDGKGHCFRVDYPWGRMLKGKSVIRGAGMPIRRGGRVVGRGSLIVHWEIIPQHPKVLNFMKRFMHFRR</sequence>
<dbReference type="PANTHER" id="PTHR24078:SF553">
    <property type="entry name" value="DNAJ HOMOLOG SUBFAMILY B MEMBER 5"/>
    <property type="match status" value="1"/>
</dbReference>
<dbReference type="OrthoDB" id="10250354at2759"/>
<dbReference type="AlphaFoldDB" id="A0A9P5XK68"/>
<dbReference type="CDD" id="cd06257">
    <property type="entry name" value="DnaJ"/>
    <property type="match status" value="1"/>
</dbReference>
<name>A0A9P5XK68_9AGAR</name>
<proteinExistence type="predicted"/>
<evidence type="ECO:0000259" key="3">
    <source>
        <dbReference type="PROSITE" id="PS50076"/>
    </source>
</evidence>
<dbReference type="GO" id="GO:0005829">
    <property type="term" value="C:cytosol"/>
    <property type="evidence" value="ECO:0007669"/>
    <property type="project" value="TreeGrafter"/>
</dbReference>
<evidence type="ECO:0000256" key="1">
    <source>
        <dbReference type="ARBA" id="ARBA00023186"/>
    </source>
</evidence>
<feature type="region of interest" description="Disordered" evidence="2">
    <location>
        <begin position="119"/>
        <end position="211"/>
    </location>
</feature>
<organism evidence="4 5">
    <name type="scientific">Macrolepiota fuliginosa MF-IS2</name>
    <dbReference type="NCBI Taxonomy" id="1400762"/>
    <lineage>
        <taxon>Eukaryota</taxon>
        <taxon>Fungi</taxon>
        <taxon>Dikarya</taxon>
        <taxon>Basidiomycota</taxon>
        <taxon>Agaricomycotina</taxon>
        <taxon>Agaricomycetes</taxon>
        <taxon>Agaricomycetidae</taxon>
        <taxon>Agaricales</taxon>
        <taxon>Agaricineae</taxon>
        <taxon>Agaricaceae</taxon>
        <taxon>Macrolepiota</taxon>
    </lineage>
</organism>
<gene>
    <name evidence="4" type="ORF">P691DRAFT_295348</name>
</gene>
<dbReference type="InterPro" id="IPR008971">
    <property type="entry name" value="HSP40/DnaJ_pept-bd"/>
</dbReference>
<dbReference type="SUPFAM" id="SSF46565">
    <property type="entry name" value="Chaperone J-domain"/>
    <property type="match status" value="1"/>
</dbReference>
<dbReference type="PANTHER" id="PTHR24078">
    <property type="entry name" value="DNAJ HOMOLOG SUBFAMILY C MEMBER"/>
    <property type="match status" value="1"/>
</dbReference>
<evidence type="ECO:0000313" key="5">
    <source>
        <dbReference type="Proteomes" id="UP000807342"/>
    </source>
</evidence>
<dbReference type="Gene3D" id="1.10.287.110">
    <property type="entry name" value="DnaJ domain"/>
    <property type="match status" value="1"/>
</dbReference>
<feature type="compositionally biased region" description="Polar residues" evidence="2">
    <location>
        <begin position="119"/>
        <end position="131"/>
    </location>
</feature>
<dbReference type="SMART" id="SM00271">
    <property type="entry name" value="DnaJ"/>
    <property type="match status" value="1"/>
</dbReference>
<dbReference type="Pfam" id="PF00226">
    <property type="entry name" value="DnaJ"/>
    <property type="match status" value="1"/>
</dbReference>
<dbReference type="InterPro" id="IPR051339">
    <property type="entry name" value="DnaJ_subfamily_B"/>
</dbReference>
<dbReference type="EMBL" id="MU151078">
    <property type="protein sequence ID" value="KAF9451904.1"/>
    <property type="molecule type" value="Genomic_DNA"/>
</dbReference>
<dbReference type="InterPro" id="IPR036869">
    <property type="entry name" value="J_dom_sf"/>
</dbReference>
<dbReference type="PRINTS" id="PR00625">
    <property type="entry name" value="JDOMAIN"/>
</dbReference>
<evidence type="ECO:0000313" key="4">
    <source>
        <dbReference type="EMBL" id="KAF9451904.1"/>
    </source>
</evidence>
<keyword evidence="5" id="KW-1185">Reference proteome</keyword>
<dbReference type="Proteomes" id="UP000807342">
    <property type="component" value="Unassembled WGS sequence"/>
</dbReference>
<dbReference type="InterPro" id="IPR002939">
    <property type="entry name" value="DnaJ_C"/>
</dbReference>
<accession>A0A9P5XK68</accession>
<dbReference type="GO" id="GO:0051087">
    <property type="term" value="F:protein-folding chaperone binding"/>
    <property type="evidence" value="ECO:0007669"/>
    <property type="project" value="TreeGrafter"/>
</dbReference>
<dbReference type="Pfam" id="PF01556">
    <property type="entry name" value="DnaJ_C"/>
    <property type="match status" value="1"/>
</dbReference>
<feature type="compositionally biased region" description="Polar residues" evidence="2">
    <location>
        <begin position="182"/>
        <end position="205"/>
    </location>
</feature>
<dbReference type="SUPFAM" id="SSF49493">
    <property type="entry name" value="HSP40/DnaJ peptide-binding domain"/>
    <property type="match status" value="1"/>
</dbReference>
<dbReference type="Gene3D" id="2.60.260.20">
    <property type="entry name" value="Urease metallochaperone UreE, N-terminal domain"/>
    <property type="match status" value="2"/>
</dbReference>
<dbReference type="InterPro" id="IPR001623">
    <property type="entry name" value="DnaJ_domain"/>
</dbReference>
<feature type="domain" description="J" evidence="3">
    <location>
        <begin position="5"/>
        <end position="70"/>
    </location>
</feature>
<protein>
    <submittedName>
        <fullName evidence="4">DnaJ-domain-containing protein</fullName>
    </submittedName>
</protein>
<reference evidence="4" key="1">
    <citation type="submission" date="2020-11" db="EMBL/GenBank/DDBJ databases">
        <authorList>
            <consortium name="DOE Joint Genome Institute"/>
            <person name="Ahrendt S."/>
            <person name="Riley R."/>
            <person name="Andreopoulos W."/>
            <person name="Labutti K."/>
            <person name="Pangilinan J."/>
            <person name="Ruiz-Duenas F.J."/>
            <person name="Barrasa J.M."/>
            <person name="Sanchez-Garcia M."/>
            <person name="Camarero S."/>
            <person name="Miyauchi S."/>
            <person name="Serrano A."/>
            <person name="Linde D."/>
            <person name="Babiker R."/>
            <person name="Drula E."/>
            <person name="Ayuso-Fernandez I."/>
            <person name="Pacheco R."/>
            <person name="Padilla G."/>
            <person name="Ferreira P."/>
            <person name="Barriuso J."/>
            <person name="Kellner H."/>
            <person name="Castanera R."/>
            <person name="Alfaro M."/>
            <person name="Ramirez L."/>
            <person name="Pisabarro A.G."/>
            <person name="Kuo A."/>
            <person name="Tritt A."/>
            <person name="Lipzen A."/>
            <person name="He G."/>
            <person name="Yan M."/>
            <person name="Ng V."/>
            <person name="Cullen D."/>
            <person name="Martin F."/>
            <person name="Rosso M.-N."/>
            <person name="Henrissat B."/>
            <person name="Hibbett D."/>
            <person name="Martinez A.T."/>
            <person name="Grigoriev I.V."/>
        </authorList>
    </citation>
    <scope>NUCLEOTIDE SEQUENCE</scope>
    <source>
        <strain evidence="4">MF-IS2</strain>
    </source>
</reference>
<evidence type="ECO:0000256" key="2">
    <source>
        <dbReference type="SAM" id="MobiDB-lite"/>
    </source>
</evidence>
<dbReference type="GO" id="GO:0051082">
    <property type="term" value="F:unfolded protein binding"/>
    <property type="evidence" value="ECO:0007669"/>
    <property type="project" value="InterPro"/>
</dbReference>
<dbReference type="PROSITE" id="PS50076">
    <property type="entry name" value="DNAJ_2"/>
    <property type="match status" value="1"/>
</dbReference>
<comment type="caution">
    <text evidence="4">The sequence shown here is derived from an EMBL/GenBank/DDBJ whole genome shotgun (WGS) entry which is preliminary data.</text>
</comment>
<keyword evidence="1" id="KW-0143">Chaperone</keyword>
<dbReference type="GO" id="GO:0006457">
    <property type="term" value="P:protein folding"/>
    <property type="evidence" value="ECO:0007669"/>
    <property type="project" value="InterPro"/>
</dbReference>